<name>A0A484LRZ7_9ASTE</name>
<dbReference type="GO" id="GO:0005634">
    <property type="term" value="C:nucleus"/>
    <property type="evidence" value="ECO:0007669"/>
    <property type="project" value="TreeGrafter"/>
</dbReference>
<evidence type="ECO:0000256" key="1">
    <source>
        <dbReference type="ARBA" id="ARBA00011975"/>
    </source>
</evidence>
<dbReference type="GO" id="GO:0032259">
    <property type="term" value="P:methylation"/>
    <property type="evidence" value="ECO:0007669"/>
    <property type="project" value="UniProtKB-KW"/>
</dbReference>
<dbReference type="AlphaFoldDB" id="A0A484LRZ7"/>
<dbReference type="PANTHER" id="PTHR10629">
    <property type="entry name" value="CYTOSINE-SPECIFIC METHYLTRANSFERASE"/>
    <property type="match status" value="1"/>
</dbReference>
<keyword evidence="2" id="KW-0489">Methyltransferase</keyword>
<dbReference type="EC" id="2.1.1.37" evidence="1"/>
<evidence type="ECO:0000313" key="5">
    <source>
        <dbReference type="EMBL" id="VFQ79332.1"/>
    </source>
</evidence>
<keyword evidence="4" id="KW-0949">S-adenosyl-L-methionine</keyword>
<dbReference type="Pfam" id="PF00145">
    <property type="entry name" value="DNA_methylase"/>
    <property type="match status" value="1"/>
</dbReference>
<dbReference type="InterPro" id="IPR029063">
    <property type="entry name" value="SAM-dependent_MTases_sf"/>
</dbReference>
<reference evidence="5 6" key="1">
    <citation type="submission" date="2018-04" db="EMBL/GenBank/DDBJ databases">
        <authorList>
            <person name="Vogel A."/>
        </authorList>
    </citation>
    <scope>NUCLEOTIDE SEQUENCE [LARGE SCALE GENOMIC DNA]</scope>
</reference>
<proteinExistence type="predicted"/>
<dbReference type="Gene3D" id="3.40.50.150">
    <property type="entry name" value="Vaccinia Virus protein VP39"/>
    <property type="match status" value="2"/>
</dbReference>
<dbReference type="GO" id="GO:0044027">
    <property type="term" value="P:negative regulation of gene expression via chromosomal CpG island methylation"/>
    <property type="evidence" value="ECO:0007669"/>
    <property type="project" value="TreeGrafter"/>
</dbReference>
<sequence length="266" mass="29969">MNYQARMGMLVGGAYGLSQFHMRVFLWGALQGEKLPQFPLPAHKVDSRGVISKEFECNDVDYENHDVNLKDALFLEDAISDLSKVENTEVREEMHYVDDPKTHFQRFIRLGRDGVLGQVLYDQRFTEIYLVFAWLAIRAEPHNQAIWYPVQDQVLTITENARLQGFPDYYKLCGSIKDKYTQVGNAVAVLVVKALGYSLALSFKGFSEASAMFTLPEGYGAIQELPSYVDFALVAVRSFDYECCLHMGSARVSGIVPLEVASLPTT</sequence>
<dbReference type="PROSITE" id="PS00095">
    <property type="entry name" value="C5_MTASE_2"/>
    <property type="match status" value="1"/>
</dbReference>
<gene>
    <name evidence="5" type="ORF">CCAM_LOCUS21108</name>
</gene>
<evidence type="ECO:0000256" key="2">
    <source>
        <dbReference type="ARBA" id="ARBA00022603"/>
    </source>
</evidence>
<dbReference type="PANTHER" id="PTHR10629:SF47">
    <property type="entry name" value="CYTOSINE-SPECIFIC METHYLTRANSFERASE"/>
    <property type="match status" value="1"/>
</dbReference>
<organism evidence="5 6">
    <name type="scientific">Cuscuta campestris</name>
    <dbReference type="NCBI Taxonomy" id="132261"/>
    <lineage>
        <taxon>Eukaryota</taxon>
        <taxon>Viridiplantae</taxon>
        <taxon>Streptophyta</taxon>
        <taxon>Embryophyta</taxon>
        <taxon>Tracheophyta</taxon>
        <taxon>Spermatophyta</taxon>
        <taxon>Magnoliopsida</taxon>
        <taxon>eudicotyledons</taxon>
        <taxon>Gunneridae</taxon>
        <taxon>Pentapetalae</taxon>
        <taxon>asterids</taxon>
        <taxon>lamiids</taxon>
        <taxon>Solanales</taxon>
        <taxon>Convolvulaceae</taxon>
        <taxon>Cuscuteae</taxon>
        <taxon>Cuscuta</taxon>
        <taxon>Cuscuta subgen. Grammica</taxon>
        <taxon>Cuscuta sect. Cleistogrammica</taxon>
    </lineage>
</organism>
<dbReference type="OrthoDB" id="1302581at2759"/>
<dbReference type="Proteomes" id="UP000595140">
    <property type="component" value="Unassembled WGS sequence"/>
</dbReference>
<dbReference type="GO" id="GO:0003677">
    <property type="term" value="F:DNA binding"/>
    <property type="evidence" value="ECO:0007669"/>
    <property type="project" value="TreeGrafter"/>
</dbReference>
<dbReference type="GO" id="GO:0003886">
    <property type="term" value="F:DNA (cytosine-5-)-methyltransferase activity"/>
    <property type="evidence" value="ECO:0007669"/>
    <property type="project" value="UniProtKB-EC"/>
</dbReference>
<evidence type="ECO:0000256" key="3">
    <source>
        <dbReference type="ARBA" id="ARBA00022679"/>
    </source>
</evidence>
<evidence type="ECO:0000256" key="4">
    <source>
        <dbReference type="ARBA" id="ARBA00022691"/>
    </source>
</evidence>
<dbReference type="SUPFAM" id="SSF53335">
    <property type="entry name" value="S-adenosyl-L-methionine-dependent methyltransferases"/>
    <property type="match status" value="1"/>
</dbReference>
<dbReference type="InterPro" id="IPR001525">
    <property type="entry name" value="C5_MeTfrase"/>
</dbReference>
<dbReference type="InterPro" id="IPR050390">
    <property type="entry name" value="C5-Methyltransferase"/>
</dbReference>
<dbReference type="InterPro" id="IPR031303">
    <property type="entry name" value="C5_meth_CS"/>
</dbReference>
<keyword evidence="6" id="KW-1185">Reference proteome</keyword>
<accession>A0A484LRZ7</accession>
<dbReference type="EMBL" id="OOIL02001925">
    <property type="protein sequence ID" value="VFQ79332.1"/>
    <property type="molecule type" value="Genomic_DNA"/>
</dbReference>
<keyword evidence="3" id="KW-0808">Transferase</keyword>
<evidence type="ECO:0000313" key="6">
    <source>
        <dbReference type="Proteomes" id="UP000595140"/>
    </source>
</evidence>
<protein>
    <recommendedName>
        <fullName evidence="1">DNA (cytosine-5-)-methyltransferase</fullName>
        <ecNumber evidence="1">2.1.1.37</ecNumber>
    </recommendedName>
</protein>